<feature type="signal peptide" evidence="2">
    <location>
        <begin position="1"/>
        <end position="20"/>
    </location>
</feature>
<evidence type="ECO:0000256" key="2">
    <source>
        <dbReference type="SAM" id="SignalP"/>
    </source>
</evidence>
<dbReference type="AlphaFoldDB" id="A0A1D1UME9"/>
<protein>
    <submittedName>
        <fullName evidence="3">Uncharacterized protein</fullName>
    </submittedName>
</protein>
<accession>A0A1D1UME9</accession>
<feature type="compositionally biased region" description="Basic and acidic residues" evidence="1">
    <location>
        <begin position="45"/>
        <end position="64"/>
    </location>
</feature>
<proteinExistence type="predicted"/>
<feature type="non-terminal residue" evidence="3">
    <location>
        <position position="1"/>
    </location>
</feature>
<evidence type="ECO:0000313" key="3">
    <source>
        <dbReference type="EMBL" id="GAU90909.1"/>
    </source>
</evidence>
<dbReference type="Proteomes" id="UP000186922">
    <property type="component" value="Unassembled WGS sequence"/>
</dbReference>
<name>A0A1D1UME9_RAMVA</name>
<comment type="caution">
    <text evidence="3">The sequence shown here is derived from an EMBL/GenBank/DDBJ whole genome shotgun (WGS) entry which is preliminary data.</text>
</comment>
<organism evidence="3 4">
    <name type="scientific">Ramazzottius varieornatus</name>
    <name type="common">Water bear</name>
    <name type="synonym">Tardigrade</name>
    <dbReference type="NCBI Taxonomy" id="947166"/>
    <lineage>
        <taxon>Eukaryota</taxon>
        <taxon>Metazoa</taxon>
        <taxon>Ecdysozoa</taxon>
        <taxon>Tardigrada</taxon>
        <taxon>Eutardigrada</taxon>
        <taxon>Parachela</taxon>
        <taxon>Hypsibioidea</taxon>
        <taxon>Ramazzottiidae</taxon>
        <taxon>Ramazzottius</taxon>
    </lineage>
</organism>
<gene>
    <name evidence="3" type="primary">RvY_03261-1</name>
    <name evidence="3" type="synonym">RvY_03261.1</name>
    <name evidence="3" type="ORF">RvY_03261</name>
</gene>
<dbReference type="EMBL" id="BDGG01000001">
    <property type="protein sequence ID" value="GAU90909.1"/>
    <property type="molecule type" value="Genomic_DNA"/>
</dbReference>
<feature type="chain" id="PRO_5008897383" evidence="2">
    <location>
        <begin position="21"/>
        <end position="150"/>
    </location>
</feature>
<evidence type="ECO:0000313" key="4">
    <source>
        <dbReference type="Proteomes" id="UP000186922"/>
    </source>
</evidence>
<keyword evidence="4" id="KW-1185">Reference proteome</keyword>
<reference evidence="3 4" key="1">
    <citation type="journal article" date="2016" name="Nat. Commun.">
        <title>Extremotolerant tardigrade genome and improved radiotolerance of human cultured cells by tardigrade-unique protein.</title>
        <authorList>
            <person name="Hashimoto T."/>
            <person name="Horikawa D.D."/>
            <person name="Saito Y."/>
            <person name="Kuwahara H."/>
            <person name="Kozuka-Hata H."/>
            <person name="Shin-I T."/>
            <person name="Minakuchi Y."/>
            <person name="Ohishi K."/>
            <person name="Motoyama A."/>
            <person name="Aizu T."/>
            <person name="Enomoto A."/>
            <person name="Kondo K."/>
            <person name="Tanaka S."/>
            <person name="Hara Y."/>
            <person name="Koshikawa S."/>
            <person name="Sagara H."/>
            <person name="Miura T."/>
            <person name="Yokobori S."/>
            <person name="Miyagawa K."/>
            <person name="Suzuki Y."/>
            <person name="Kubo T."/>
            <person name="Oyama M."/>
            <person name="Kohara Y."/>
            <person name="Fujiyama A."/>
            <person name="Arakawa K."/>
            <person name="Katayama T."/>
            <person name="Toyoda A."/>
            <person name="Kunieda T."/>
        </authorList>
    </citation>
    <scope>NUCLEOTIDE SEQUENCE [LARGE SCALE GENOMIC DNA]</scope>
    <source>
        <strain evidence="3 4">YOKOZUNA-1</strain>
    </source>
</reference>
<sequence>LNMSTSWISAFTWMILGCLCFPVPISGTPYNGRTDHVTPPSTDSPLHKGGDLGQEIKETRDGSKHSAGGMLMMLELMTLLNAAGGQASAPASGSAAAAPSPVQLLSPLQYRVVYCDRVVLRCGTESLKSLCFHRVALPAEAVYRWVRSCS</sequence>
<keyword evidence="2" id="KW-0732">Signal</keyword>
<feature type="region of interest" description="Disordered" evidence="1">
    <location>
        <begin position="32"/>
        <end position="65"/>
    </location>
</feature>
<evidence type="ECO:0000256" key="1">
    <source>
        <dbReference type="SAM" id="MobiDB-lite"/>
    </source>
</evidence>